<dbReference type="SUPFAM" id="SSF46689">
    <property type="entry name" value="Homeodomain-like"/>
    <property type="match status" value="1"/>
</dbReference>
<evidence type="ECO:0000259" key="3">
    <source>
        <dbReference type="PROSITE" id="PS50977"/>
    </source>
</evidence>
<dbReference type="PROSITE" id="PS50977">
    <property type="entry name" value="HTH_TETR_2"/>
    <property type="match status" value="1"/>
</dbReference>
<evidence type="ECO:0000256" key="1">
    <source>
        <dbReference type="ARBA" id="ARBA00023125"/>
    </source>
</evidence>
<comment type="caution">
    <text evidence="4">The sequence shown here is derived from an EMBL/GenBank/DDBJ whole genome shotgun (WGS) entry which is preliminary data.</text>
</comment>
<dbReference type="PANTHER" id="PTHR43479:SF7">
    <property type="entry name" value="TETR-FAMILY TRANSCRIPTIONAL REGULATOR"/>
    <property type="match status" value="1"/>
</dbReference>
<accession>A0A3A4K719</accession>
<organism evidence="4 5">
    <name type="scientific">Nocardia panacis</name>
    <dbReference type="NCBI Taxonomy" id="2340916"/>
    <lineage>
        <taxon>Bacteria</taxon>
        <taxon>Bacillati</taxon>
        <taxon>Actinomycetota</taxon>
        <taxon>Actinomycetes</taxon>
        <taxon>Mycobacteriales</taxon>
        <taxon>Nocardiaceae</taxon>
        <taxon>Nocardia</taxon>
    </lineage>
</organism>
<evidence type="ECO:0000313" key="5">
    <source>
        <dbReference type="Proteomes" id="UP000266677"/>
    </source>
</evidence>
<dbReference type="EMBL" id="QZFU01000016">
    <property type="protein sequence ID" value="RJO76909.1"/>
    <property type="molecule type" value="Genomic_DNA"/>
</dbReference>
<dbReference type="RefSeq" id="WP_120039893.1">
    <property type="nucleotide sequence ID" value="NZ_QZFU01000016.1"/>
</dbReference>
<gene>
    <name evidence="4" type="ORF">D5S18_11885</name>
</gene>
<dbReference type="PRINTS" id="PR00455">
    <property type="entry name" value="HTHTETR"/>
</dbReference>
<dbReference type="InterPro" id="IPR001647">
    <property type="entry name" value="HTH_TetR"/>
</dbReference>
<dbReference type="AlphaFoldDB" id="A0A3A4K719"/>
<dbReference type="InterPro" id="IPR009057">
    <property type="entry name" value="Homeodomain-like_sf"/>
</dbReference>
<dbReference type="OrthoDB" id="3193022at2"/>
<evidence type="ECO:0000313" key="4">
    <source>
        <dbReference type="EMBL" id="RJO76909.1"/>
    </source>
</evidence>
<dbReference type="PANTHER" id="PTHR43479">
    <property type="entry name" value="ACREF/ENVCD OPERON REPRESSOR-RELATED"/>
    <property type="match status" value="1"/>
</dbReference>
<feature type="domain" description="HTH tetR-type" evidence="3">
    <location>
        <begin position="6"/>
        <end position="66"/>
    </location>
</feature>
<keyword evidence="1 2" id="KW-0238">DNA-binding</keyword>
<protein>
    <submittedName>
        <fullName evidence="4">TetR/AcrR family transcriptional regulator</fullName>
    </submittedName>
</protein>
<dbReference type="Gene3D" id="1.10.357.10">
    <property type="entry name" value="Tetracycline Repressor, domain 2"/>
    <property type="match status" value="1"/>
</dbReference>
<dbReference type="GO" id="GO:0003677">
    <property type="term" value="F:DNA binding"/>
    <property type="evidence" value="ECO:0007669"/>
    <property type="project" value="UniProtKB-UniRule"/>
</dbReference>
<sequence>MDRRVHRTKSVLHRALIELMLERGYERITVRDILAHADVGRSTFYAHFRDKDDLLLVSSGEYLRAAVIAARSERASAEPLAPIATLFRLATEHPEVYRALLGRKSSGVLLRATQRMVAEILTEQLSGRLGLDEVELSSTITFLAWGVVGLLGAIAEADPPVTAEQAYQRFTELVGPGLIARVS</sequence>
<proteinExistence type="predicted"/>
<evidence type="ECO:0000256" key="2">
    <source>
        <dbReference type="PROSITE-ProRule" id="PRU00335"/>
    </source>
</evidence>
<reference evidence="4 5" key="1">
    <citation type="submission" date="2018-09" db="EMBL/GenBank/DDBJ databases">
        <title>YIM PH21274 draft genome.</title>
        <authorList>
            <person name="Miao C."/>
        </authorList>
    </citation>
    <scope>NUCLEOTIDE SEQUENCE [LARGE SCALE GENOMIC DNA]</scope>
    <source>
        <strain evidence="4 5">YIM PH 21724</strain>
    </source>
</reference>
<name>A0A3A4K719_9NOCA</name>
<keyword evidence="5" id="KW-1185">Reference proteome</keyword>
<feature type="DNA-binding region" description="H-T-H motif" evidence="2">
    <location>
        <begin position="29"/>
        <end position="48"/>
    </location>
</feature>
<dbReference type="Pfam" id="PF00440">
    <property type="entry name" value="TetR_N"/>
    <property type="match status" value="1"/>
</dbReference>
<dbReference type="Proteomes" id="UP000266677">
    <property type="component" value="Unassembled WGS sequence"/>
</dbReference>
<dbReference type="InterPro" id="IPR050624">
    <property type="entry name" value="HTH-type_Tx_Regulator"/>
</dbReference>